<evidence type="ECO:0000256" key="6">
    <source>
        <dbReference type="PROSITE-ProRule" id="PRU10141"/>
    </source>
</evidence>
<keyword evidence="10" id="KW-1185">Reference proteome</keyword>
<dbReference type="Gene3D" id="3.30.200.20">
    <property type="entry name" value="Phosphorylase Kinase, domain 1"/>
    <property type="match status" value="1"/>
</dbReference>
<dbReference type="PANTHER" id="PTHR24353">
    <property type="entry name" value="CYCLIC NUCLEOTIDE-DEPENDENT PROTEIN KINASE"/>
    <property type="match status" value="1"/>
</dbReference>
<feature type="domain" description="Protein kinase" evidence="8">
    <location>
        <begin position="616"/>
        <end position="824"/>
    </location>
</feature>
<dbReference type="SUPFAM" id="SSF56112">
    <property type="entry name" value="Protein kinase-like (PK-like)"/>
    <property type="match status" value="1"/>
</dbReference>
<feature type="compositionally biased region" description="Basic and acidic residues" evidence="7">
    <location>
        <begin position="159"/>
        <end position="179"/>
    </location>
</feature>
<keyword evidence="3 6" id="KW-0547">Nucleotide-binding</keyword>
<evidence type="ECO:0000256" key="3">
    <source>
        <dbReference type="ARBA" id="ARBA00022741"/>
    </source>
</evidence>
<dbReference type="AlphaFoldDB" id="A0AAD1XTK6"/>
<comment type="caution">
    <text evidence="9">The sequence shown here is derived from an EMBL/GenBank/DDBJ whole genome shotgun (WGS) entry which is preliminary data.</text>
</comment>
<dbReference type="Proteomes" id="UP001295684">
    <property type="component" value="Unassembled WGS sequence"/>
</dbReference>
<feature type="compositionally biased region" description="Low complexity" evidence="7">
    <location>
        <begin position="525"/>
        <end position="534"/>
    </location>
</feature>
<evidence type="ECO:0000256" key="4">
    <source>
        <dbReference type="ARBA" id="ARBA00022777"/>
    </source>
</evidence>
<evidence type="ECO:0000256" key="5">
    <source>
        <dbReference type="ARBA" id="ARBA00022840"/>
    </source>
</evidence>
<dbReference type="GO" id="GO:0004691">
    <property type="term" value="F:cAMP-dependent protein kinase activity"/>
    <property type="evidence" value="ECO:0007669"/>
    <property type="project" value="TreeGrafter"/>
</dbReference>
<feature type="compositionally biased region" description="Basic and acidic residues" evidence="7">
    <location>
        <begin position="363"/>
        <end position="373"/>
    </location>
</feature>
<dbReference type="FunFam" id="3.30.200.20:FF:000042">
    <property type="entry name" value="Aurora kinase A"/>
    <property type="match status" value="1"/>
</dbReference>
<dbReference type="CDD" id="cd05123">
    <property type="entry name" value="STKc_AGC"/>
    <property type="match status" value="1"/>
</dbReference>
<gene>
    <name evidence="9" type="ORF">ECRASSUSDP1_LOCUS20501</name>
</gene>
<dbReference type="PROSITE" id="PS50011">
    <property type="entry name" value="PROTEIN_KINASE_DOM"/>
    <property type="match status" value="1"/>
</dbReference>
<proteinExistence type="predicted"/>
<dbReference type="PANTHER" id="PTHR24353:SF37">
    <property type="entry name" value="CAMP-DEPENDENT PROTEIN KINASE CATALYTIC SUBUNIT PRKX"/>
    <property type="match status" value="1"/>
</dbReference>
<dbReference type="PROSITE" id="PS00108">
    <property type="entry name" value="PROTEIN_KINASE_ST"/>
    <property type="match status" value="1"/>
</dbReference>
<dbReference type="SMART" id="SM00220">
    <property type="entry name" value="S_TKc"/>
    <property type="match status" value="1"/>
</dbReference>
<evidence type="ECO:0000259" key="8">
    <source>
        <dbReference type="PROSITE" id="PS50011"/>
    </source>
</evidence>
<dbReference type="PROSITE" id="PS00107">
    <property type="entry name" value="PROTEIN_KINASE_ATP"/>
    <property type="match status" value="1"/>
</dbReference>
<feature type="region of interest" description="Disordered" evidence="7">
    <location>
        <begin position="360"/>
        <end position="405"/>
    </location>
</feature>
<evidence type="ECO:0000313" key="9">
    <source>
        <dbReference type="EMBL" id="CAI2379093.1"/>
    </source>
</evidence>
<keyword evidence="4" id="KW-0418">Kinase</keyword>
<dbReference type="Pfam" id="PF00069">
    <property type="entry name" value="Pkinase"/>
    <property type="match status" value="1"/>
</dbReference>
<evidence type="ECO:0000256" key="7">
    <source>
        <dbReference type="SAM" id="MobiDB-lite"/>
    </source>
</evidence>
<feature type="region of interest" description="Disordered" evidence="7">
    <location>
        <begin position="155"/>
        <end position="198"/>
    </location>
</feature>
<organism evidence="9 10">
    <name type="scientific">Euplotes crassus</name>
    <dbReference type="NCBI Taxonomy" id="5936"/>
    <lineage>
        <taxon>Eukaryota</taxon>
        <taxon>Sar</taxon>
        <taxon>Alveolata</taxon>
        <taxon>Ciliophora</taxon>
        <taxon>Intramacronucleata</taxon>
        <taxon>Spirotrichea</taxon>
        <taxon>Hypotrichia</taxon>
        <taxon>Euplotida</taxon>
        <taxon>Euplotidae</taxon>
        <taxon>Moneuplotes</taxon>
    </lineage>
</organism>
<name>A0AAD1XTK6_EUPCR</name>
<evidence type="ECO:0000313" key="10">
    <source>
        <dbReference type="Proteomes" id="UP001295684"/>
    </source>
</evidence>
<feature type="region of interest" description="Disordered" evidence="7">
    <location>
        <begin position="520"/>
        <end position="547"/>
    </location>
</feature>
<feature type="compositionally biased region" description="Low complexity" evidence="7">
    <location>
        <begin position="375"/>
        <end position="396"/>
    </location>
</feature>
<dbReference type="EMBL" id="CAMPGE010020911">
    <property type="protein sequence ID" value="CAI2379093.1"/>
    <property type="molecule type" value="Genomic_DNA"/>
</dbReference>
<dbReference type="GO" id="GO:0005829">
    <property type="term" value="C:cytosol"/>
    <property type="evidence" value="ECO:0007669"/>
    <property type="project" value="TreeGrafter"/>
</dbReference>
<reference evidence="9" key="1">
    <citation type="submission" date="2023-07" db="EMBL/GenBank/DDBJ databases">
        <authorList>
            <consortium name="AG Swart"/>
            <person name="Singh M."/>
            <person name="Singh A."/>
            <person name="Seah K."/>
            <person name="Emmerich C."/>
        </authorList>
    </citation>
    <scope>NUCLEOTIDE SEQUENCE</scope>
    <source>
        <strain evidence="9">DP1</strain>
    </source>
</reference>
<feature type="compositionally biased region" description="Basic residues" evidence="7">
    <location>
        <begin position="535"/>
        <end position="547"/>
    </location>
</feature>
<dbReference type="Gene3D" id="1.10.510.10">
    <property type="entry name" value="Transferase(Phosphotransferase) domain 1"/>
    <property type="match status" value="1"/>
</dbReference>
<evidence type="ECO:0000256" key="2">
    <source>
        <dbReference type="ARBA" id="ARBA00022679"/>
    </source>
</evidence>
<keyword evidence="2" id="KW-0808">Transferase</keyword>
<sequence length="824" mass="94499">MKLFSPQSQSPSAAAYWMKNLEQKASFPIPGERNTYFENSPGKFINLRKNKWLVNKGNPRHKKNKHCKEGKISNKAKKKLKRPAHKRENTGIKILCKRDQSMKSIEDIKFKGKIKKKTPFFITNNSGRKHRQKMKYFKDINKIKPHSQLIKKQLSNIPDKPEENDSEQDHENSKHKESSQRLVKSHSRATSGYNRKYKEAKAARLKKYGKKPNRNFFEGSFSLLSNNKNKPTTFKTQHMTKRAIKERASRMKIIKRRLDIFGNRSMSHLRHRNPQTNLRRLKKDEILASSPLFERSKIEKRRVLAKNGQKGELDQKNYTKSFQLESNDLLNHKFEQKLLPDKEKPVLNLKEFSILKPKSAVQRKIESNVDHNKNSKSSSSTDNDNSSSSSSSSTSSDLCSPEMSGNKRISIQKLKTHLDRSKNSAVSPGLNPHKASVLGMQKLKVPSFNNRRMSSVIGDIGLNKLSFPVLHKINSKHNSSKLSLHKNQSIESYFSMKNNEASKKEESKLIVGNDGLPIVNEKSISTSSTGSGPPRNRKRRKRHRSKVKKLYKPRPKLKLKEIQMNLESNTEIGRITDFQAEEDKTNVSPSPLGLHFKKNSSETPCLVPRKKRLSEFRVLQKIGEGAFGKVYLIVQEKNGKSLLLALKVINKALLKTENDMVSIKREKYVLKELRKNPFIVRLKYTFQDESNIYLVQEYLGGGDICTLIRRKLGFTNYEVQFYLSEIILALQILHKENIIYRDLKPENIMIDLSGHVKLVDFGFAKRLNDVTKDKTYTVCGTPGYISPEILTCAGHSYKTDIWGLGIVICEILGGFNPFNDVSPQ</sequence>
<keyword evidence="1" id="KW-0723">Serine/threonine-protein kinase</keyword>
<dbReference type="InterPro" id="IPR045270">
    <property type="entry name" value="STKc_AGC"/>
</dbReference>
<dbReference type="InterPro" id="IPR011009">
    <property type="entry name" value="Kinase-like_dom_sf"/>
</dbReference>
<accession>A0AAD1XTK6</accession>
<keyword evidence="5 6" id="KW-0067">ATP-binding</keyword>
<dbReference type="GO" id="GO:0005524">
    <property type="term" value="F:ATP binding"/>
    <property type="evidence" value="ECO:0007669"/>
    <property type="project" value="UniProtKB-UniRule"/>
</dbReference>
<feature type="binding site" evidence="6">
    <location>
        <position position="647"/>
    </location>
    <ligand>
        <name>ATP</name>
        <dbReference type="ChEBI" id="CHEBI:30616"/>
    </ligand>
</feature>
<protein>
    <recommendedName>
        <fullName evidence="8">Protein kinase domain-containing protein</fullName>
    </recommendedName>
</protein>
<dbReference type="InterPro" id="IPR017441">
    <property type="entry name" value="Protein_kinase_ATP_BS"/>
</dbReference>
<dbReference type="InterPro" id="IPR008271">
    <property type="entry name" value="Ser/Thr_kinase_AS"/>
</dbReference>
<dbReference type="GO" id="GO:0005952">
    <property type="term" value="C:cAMP-dependent protein kinase complex"/>
    <property type="evidence" value="ECO:0007669"/>
    <property type="project" value="TreeGrafter"/>
</dbReference>
<dbReference type="InterPro" id="IPR000719">
    <property type="entry name" value="Prot_kinase_dom"/>
</dbReference>
<evidence type="ECO:0000256" key="1">
    <source>
        <dbReference type="ARBA" id="ARBA00022527"/>
    </source>
</evidence>